<name>A0A8D0XTQ9_PIG</name>
<dbReference type="PANTHER" id="PTHR12045">
    <property type="entry name" value="ALLANTOICASE"/>
    <property type="match status" value="1"/>
</dbReference>
<dbReference type="SUPFAM" id="SSF49785">
    <property type="entry name" value="Galactose-binding domain-like"/>
    <property type="match status" value="2"/>
</dbReference>
<dbReference type="InterPro" id="IPR005164">
    <property type="entry name" value="Allantoicase"/>
</dbReference>
<evidence type="ECO:0000259" key="5">
    <source>
        <dbReference type="Pfam" id="PF03561"/>
    </source>
</evidence>
<dbReference type="GO" id="GO:0004037">
    <property type="term" value="F:allantoicase activity"/>
    <property type="evidence" value="ECO:0007669"/>
    <property type="project" value="InterPro"/>
</dbReference>
<organism evidence="6 7">
    <name type="scientific">Sus scrofa</name>
    <name type="common">Pig</name>
    <dbReference type="NCBI Taxonomy" id="9823"/>
    <lineage>
        <taxon>Eukaryota</taxon>
        <taxon>Metazoa</taxon>
        <taxon>Chordata</taxon>
        <taxon>Craniata</taxon>
        <taxon>Vertebrata</taxon>
        <taxon>Euteleostomi</taxon>
        <taxon>Mammalia</taxon>
        <taxon>Eutheria</taxon>
        <taxon>Laurasiatheria</taxon>
        <taxon>Artiodactyla</taxon>
        <taxon>Suina</taxon>
        <taxon>Suidae</taxon>
        <taxon>Sus</taxon>
    </lineage>
</organism>
<feature type="domain" description="Allantoicase" evidence="5">
    <location>
        <begin position="28"/>
        <end position="203"/>
    </location>
</feature>
<dbReference type="Proteomes" id="UP000694570">
    <property type="component" value="Unplaced"/>
</dbReference>
<sequence>MADSPWEGKLARAPAFTQLSDMASELVGGKILFAIDDFFAPAENLIKRDCPRFRGDEYTASGKRMDGWQTRRKRIPGERRASQLVCPQAGDTRDHQGFDVDTSYFVGDHAPRVSIQVAHVDEGAVGTWVPRREERTGAAATPEEFEAILKSSDWDCWVPMTELQPGTPASRHNYFPGHSQQRWTHLRLNIFPDGGIARFRVYGIGQRDWTASDPKEPSDLQCASGHPNNIIGETMLQELAFPRDTWAPSTLMRPEFTTQEEGHPFFFPTGSAPDSCKLEGCILMTQEEEDTVKQKWDHPGHRWKPLPPVTRLLNPDTIHLFDSLTPELQDVITHARFVITHARFTITPDGGVSRLRLKGFPSSLCLLRPREKPRMRFAVKVGFRANL</sequence>
<evidence type="ECO:0000256" key="1">
    <source>
        <dbReference type="ARBA" id="ARBA00003893"/>
    </source>
</evidence>
<dbReference type="AlphaFoldDB" id="A0A8D0XTQ9"/>
<dbReference type="InterPro" id="IPR008979">
    <property type="entry name" value="Galactose-bd-like_sf"/>
</dbReference>
<comment type="similarity">
    <text evidence="2">Belongs to the allantoicase family.</text>
</comment>
<reference evidence="6" key="1">
    <citation type="submission" date="2025-08" db="UniProtKB">
        <authorList>
            <consortium name="Ensembl"/>
        </authorList>
    </citation>
    <scope>IDENTIFICATION</scope>
</reference>
<dbReference type="Ensembl" id="ENSSSCT00030090987.1">
    <property type="protein sequence ID" value="ENSSSCP00030041870.1"/>
    <property type="gene ID" value="ENSSSCG00030065105.1"/>
</dbReference>
<evidence type="ECO:0000256" key="2">
    <source>
        <dbReference type="ARBA" id="ARBA00009242"/>
    </source>
</evidence>
<dbReference type="Gene3D" id="2.60.120.260">
    <property type="entry name" value="Galactose-binding domain-like"/>
    <property type="match status" value="2"/>
</dbReference>
<evidence type="ECO:0000313" key="6">
    <source>
        <dbReference type="Ensembl" id="ENSSSCP00030041870.1"/>
    </source>
</evidence>
<proteinExistence type="inferred from homology"/>
<evidence type="ECO:0000256" key="4">
    <source>
        <dbReference type="ARBA" id="ARBA00031078"/>
    </source>
</evidence>
<feature type="domain" description="Allantoicase" evidence="5">
    <location>
        <begin position="269"/>
        <end position="360"/>
    </location>
</feature>
<dbReference type="Pfam" id="PF03561">
    <property type="entry name" value="Allantoicase"/>
    <property type="match status" value="2"/>
</dbReference>
<comment type="function">
    <text evidence="1">The function of this enzyme is unclear as allantoicase activity is not known to exist in mammals.</text>
</comment>
<accession>A0A8D0XTQ9</accession>
<dbReference type="GO" id="GO:0000256">
    <property type="term" value="P:allantoin catabolic process"/>
    <property type="evidence" value="ECO:0007669"/>
    <property type="project" value="InterPro"/>
</dbReference>
<protein>
    <recommendedName>
        <fullName evidence="3">Probable inactive allantoicase</fullName>
    </recommendedName>
    <alternativeName>
        <fullName evidence="4">Allantoate amidinohydrolase</fullName>
    </alternativeName>
</protein>
<dbReference type="InterPro" id="IPR015908">
    <property type="entry name" value="Allantoicase_dom"/>
</dbReference>
<evidence type="ECO:0000256" key="3">
    <source>
        <dbReference type="ARBA" id="ARBA00029559"/>
    </source>
</evidence>
<evidence type="ECO:0000313" key="7">
    <source>
        <dbReference type="Proteomes" id="UP000694570"/>
    </source>
</evidence>
<dbReference type="PANTHER" id="PTHR12045:SF3">
    <property type="entry name" value="INACTIVE ALLANTOICASE-RELATED"/>
    <property type="match status" value="1"/>
</dbReference>